<gene>
    <name evidence="2" type="ORF">METZ01_LOCUS379306</name>
</gene>
<feature type="non-terminal residue" evidence="2">
    <location>
        <position position="1"/>
    </location>
</feature>
<keyword evidence="1" id="KW-0812">Transmembrane</keyword>
<evidence type="ECO:0000313" key="2">
    <source>
        <dbReference type="EMBL" id="SVD26452.1"/>
    </source>
</evidence>
<proteinExistence type="predicted"/>
<reference evidence="2" key="1">
    <citation type="submission" date="2018-05" db="EMBL/GenBank/DDBJ databases">
        <authorList>
            <person name="Lanie J.A."/>
            <person name="Ng W.-L."/>
            <person name="Kazmierczak K.M."/>
            <person name="Andrzejewski T.M."/>
            <person name="Davidsen T.M."/>
            <person name="Wayne K.J."/>
            <person name="Tettelin H."/>
            <person name="Glass J.I."/>
            <person name="Rusch D."/>
            <person name="Podicherti R."/>
            <person name="Tsui H.-C.T."/>
            <person name="Winkler M.E."/>
        </authorList>
    </citation>
    <scope>NUCLEOTIDE SEQUENCE</scope>
</reference>
<sequence length="116" mass="13163">VIPYLLAWNFILELYFWLALLLLLIPTFIVATNNPYGRIGRAISRLSAPENESFLVRVKLSFGELTTSSKSTGKDFEVEIAQNKASIEKVRSTVITPLLYLIAFLAYYRLSKGFVQ</sequence>
<name>A0A382TXL6_9ZZZZ</name>
<feature type="transmembrane region" description="Helical" evidence="1">
    <location>
        <begin position="92"/>
        <end position="110"/>
    </location>
</feature>
<keyword evidence="1" id="KW-0472">Membrane</keyword>
<evidence type="ECO:0000256" key="1">
    <source>
        <dbReference type="SAM" id="Phobius"/>
    </source>
</evidence>
<keyword evidence="1" id="KW-1133">Transmembrane helix</keyword>
<dbReference type="EMBL" id="UINC01139722">
    <property type="protein sequence ID" value="SVD26452.1"/>
    <property type="molecule type" value="Genomic_DNA"/>
</dbReference>
<dbReference type="AlphaFoldDB" id="A0A382TXL6"/>
<feature type="non-terminal residue" evidence="2">
    <location>
        <position position="116"/>
    </location>
</feature>
<protein>
    <submittedName>
        <fullName evidence="2">Uncharacterized protein</fullName>
    </submittedName>
</protein>
<organism evidence="2">
    <name type="scientific">marine metagenome</name>
    <dbReference type="NCBI Taxonomy" id="408172"/>
    <lineage>
        <taxon>unclassified sequences</taxon>
        <taxon>metagenomes</taxon>
        <taxon>ecological metagenomes</taxon>
    </lineage>
</organism>
<feature type="transmembrane region" description="Helical" evidence="1">
    <location>
        <begin position="6"/>
        <end position="31"/>
    </location>
</feature>
<accession>A0A382TXL6</accession>